<dbReference type="EMBL" id="AP012157">
    <property type="protein sequence ID" value="BAK15295.1"/>
    <property type="molecule type" value="Genomic_DNA"/>
</dbReference>
<dbReference type="KEGG" id="siv:SSIL_0872"/>
<evidence type="ECO:0000313" key="3">
    <source>
        <dbReference type="EMBL" id="BAK15295.1"/>
    </source>
</evidence>
<name>F2F1F7_SOLSS</name>
<evidence type="ECO:0000259" key="2">
    <source>
        <dbReference type="PROSITE" id="PS51272"/>
    </source>
</evidence>
<dbReference type="PROSITE" id="PS51257">
    <property type="entry name" value="PROKAR_LIPOPROTEIN"/>
    <property type="match status" value="1"/>
</dbReference>
<dbReference type="RefSeq" id="WP_014822885.1">
    <property type="nucleotide sequence ID" value="NC_018065.1"/>
</dbReference>
<sequence length="480" mass="53303">MKKIVMFISVLTLACSLPLGVAANTKQFSDVSTQYFAEAVYDLAERNIIGGYADGTFKPGNSITRGQAAAIIVKMLKLDTSNVKNPGFKDVSTNNGYYKAIATLAQKGIIGGYSDGRYGPNDPIKRGQMASIIVKAFDLPRFSNTMNPFKDVEIYPYLPSHGENILVLHKLGIVGGTSKDKFSPNAYVTRGQAATMLQKTEQAKMPMTLLKARDFELDHLSWITPDQMNKDVYEGILVKGKAQSTLYPENTMQLVPLKKGTSTLIVRGTKANKEVNKKYYVHVKEENGELKPTLQQTDDHLPTKVDLSLYELTNKIVNNITLSTMDGKKVSDNVTFEKYKEYYVSVMIDAPGQYIATLELADGQHIRYAIEAKTNSNSFFYTIETLKEQLSDTYTELTPNIGKHKIITKNYEQIASITRDSGTNTFHAELTGQKEGSIIMEYENSIVMETAVQTGLGVSVKRIGVIWNINIGFTGFTTDM</sequence>
<dbReference type="eggNOG" id="COG0791">
    <property type="taxonomic scope" value="Bacteria"/>
</dbReference>
<keyword evidence="4" id="KW-1185">Reference proteome</keyword>
<protein>
    <recommendedName>
        <fullName evidence="2">SLH domain-containing protein</fullName>
    </recommendedName>
</protein>
<reference evidence="3 4" key="2">
    <citation type="journal article" date="2012" name="J. Biosci. Bioeng.">
        <title>Complete genome sequence and characterization of the N-acylhomoserine lactone-degrading gene of the potato leaf-associated Solibacillus silvestris.</title>
        <authorList>
            <person name="Morohoshi T."/>
            <person name="Tominaga Y."/>
            <person name="Someya N."/>
            <person name="Ikeda T."/>
        </authorList>
    </citation>
    <scope>NUCLEOTIDE SEQUENCE [LARGE SCALE GENOMIC DNA]</scope>
    <source>
        <strain evidence="3 4">StLB046</strain>
    </source>
</reference>
<feature type="domain" description="SLH" evidence="2">
    <location>
        <begin position="23"/>
        <end position="83"/>
    </location>
</feature>
<dbReference type="PANTHER" id="PTHR43308">
    <property type="entry name" value="OUTER MEMBRANE PROTEIN ALPHA-RELATED"/>
    <property type="match status" value="1"/>
</dbReference>
<organism evidence="3 4">
    <name type="scientific">Solibacillus silvestris (strain StLB046)</name>
    <name type="common">Bacillus silvestris</name>
    <dbReference type="NCBI Taxonomy" id="1002809"/>
    <lineage>
        <taxon>Bacteria</taxon>
        <taxon>Bacillati</taxon>
        <taxon>Bacillota</taxon>
        <taxon>Bacilli</taxon>
        <taxon>Bacillales</taxon>
        <taxon>Caryophanaceae</taxon>
        <taxon>Solibacillus</taxon>
    </lineage>
</organism>
<dbReference type="PATRIC" id="fig|1002809.3.peg.881"/>
<accession>F2F1F7</accession>
<dbReference type="Pfam" id="PF00395">
    <property type="entry name" value="SLH"/>
    <property type="match status" value="3"/>
</dbReference>
<dbReference type="InterPro" id="IPR001119">
    <property type="entry name" value="SLH_dom"/>
</dbReference>
<dbReference type="Proteomes" id="UP000006691">
    <property type="component" value="Chromosome"/>
</dbReference>
<feature type="chain" id="PRO_5003278350" description="SLH domain-containing protein" evidence="1">
    <location>
        <begin position="24"/>
        <end position="480"/>
    </location>
</feature>
<reference evidence="4" key="1">
    <citation type="submission" date="2011-04" db="EMBL/GenBank/DDBJ databases">
        <title>Genome sequence of Solibacillus silvestris StLB046.</title>
        <authorList>
            <person name="Morohoshi T."/>
            <person name="Someya N."/>
            <person name="Ikeda T."/>
        </authorList>
    </citation>
    <scope>NUCLEOTIDE SEQUENCE [LARGE SCALE GENOMIC DNA]</scope>
    <source>
        <strain evidence="4">StLB046</strain>
    </source>
</reference>
<evidence type="ECO:0000256" key="1">
    <source>
        <dbReference type="SAM" id="SignalP"/>
    </source>
</evidence>
<dbReference type="AlphaFoldDB" id="F2F1F7"/>
<feature type="domain" description="SLH" evidence="2">
    <location>
        <begin position="148"/>
        <end position="211"/>
    </location>
</feature>
<feature type="domain" description="SLH" evidence="2">
    <location>
        <begin position="84"/>
        <end position="147"/>
    </location>
</feature>
<dbReference type="PROSITE" id="PS51272">
    <property type="entry name" value="SLH"/>
    <property type="match status" value="3"/>
</dbReference>
<dbReference type="InterPro" id="IPR051465">
    <property type="entry name" value="Cell_Envelope_Struct_Comp"/>
</dbReference>
<feature type="signal peptide" evidence="1">
    <location>
        <begin position="1"/>
        <end position="23"/>
    </location>
</feature>
<evidence type="ECO:0000313" key="4">
    <source>
        <dbReference type="Proteomes" id="UP000006691"/>
    </source>
</evidence>
<proteinExistence type="predicted"/>
<dbReference type="STRING" id="1002809.SSIL_0872"/>
<keyword evidence="1" id="KW-0732">Signal</keyword>
<gene>
    <name evidence="3" type="ordered locus">SSIL_0872</name>
</gene>
<dbReference type="HOGENOM" id="CLU_523541_0_0_9"/>